<name>A0A6N4SWJ1_CYTH3</name>
<protein>
    <submittedName>
        <fullName evidence="1">Uncharacterized protein</fullName>
    </submittedName>
</protein>
<dbReference type="Proteomes" id="UP000001822">
    <property type="component" value="Chromosome"/>
</dbReference>
<reference evidence="1 2" key="1">
    <citation type="journal article" date="2007" name="Appl. Environ. Microbiol.">
        <title>Genome sequence of the cellulolytic gliding bacterium Cytophaga hutchinsonii.</title>
        <authorList>
            <person name="Xie G."/>
            <person name="Bruce D.C."/>
            <person name="Challacombe J.F."/>
            <person name="Chertkov O."/>
            <person name="Detter J.C."/>
            <person name="Gilna P."/>
            <person name="Han C.S."/>
            <person name="Lucas S."/>
            <person name="Misra M."/>
            <person name="Myers G.L."/>
            <person name="Richardson P."/>
            <person name="Tapia R."/>
            <person name="Thayer N."/>
            <person name="Thompson L.S."/>
            <person name="Brettin T.S."/>
            <person name="Henrissat B."/>
            <person name="Wilson D.B."/>
            <person name="McBride M.J."/>
        </authorList>
    </citation>
    <scope>NUCLEOTIDE SEQUENCE [LARGE SCALE GENOMIC DNA]</scope>
    <source>
        <strain evidence="2">ATCC 33406 / DSM 1761 / CIP 103989 / NBRC 15051 / NCIMB 9469 / D465</strain>
    </source>
</reference>
<evidence type="ECO:0000313" key="1">
    <source>
        <dbReference type="EMBL" id="ABG60914.1"/>
    </source>
</evidence>
<sequence length="236" mass="27902">MIDYIKEFCLTKGIKYFYVSSFNENGNVFDFDNTSQSINDFLNFGLLMDQKYLLIEKEIFNSAIEDPEEEFEKYDQQIGCLTLYWLSNGIIHKFEHLESWYDEYLNGANNSEGSIFDEDFSSNPIRLSKVVIDIIINSFVEDENYFKYNTRPSKLESILEDIYLKNNIDGENVHYQDKLEIKYKAQQKFSKYHLVKKEKEFSKVIKDLKNKDGLSKKAIIAQLDITEGIYEKCYNQ</sequence>
<gene>
    <name evidence="1" type="ordered locus">CHU_3681</name>
</gene>
<keyword evidence="2" id="KW-1185">Reference proteome</keyword>
<organism evidence="1 2">
    <name type="scientific">Cytophaga hutchinsonii (strain ATCC 33406 / DSM 1761 / CIP 103989 / NBRC 15051 / NCIMB 9469 / D465)</name>
    <dbReference type="NCBI Taxonomy" id="269798"/>
    <lineage>
        <taxon>Bacteria</taxon>
        <taxon>Pseudomonadati</taxon>
        <taxon>Bacteroidota</taxon>
        <taxon>Cytophagia</taxon>
        <taxon>Cytophagales</taxon>
        <taxon>Cytophagaceae</taxon>
        <taxon>Cytophaga</taxon>
    </lineage>
</organism>
<dbReference type="EMBL" id="CP000383">
    <property type="protein sequence ID" value="ABG60914.1"/>
    <property type="molecule type" value="Genomic_DNA"/>
</dbReference>
<evidence type="ECO:0000313" key="2">
    <source>
        <dbReference type="Proteomes" id="UP000001822"/>
    </source>
</evidence>
<dbReference type="KEGG" id="chu:CHU_3681"/>
<proteinExistence type="predicted"/>
<dbReference type="RefSeq" id="WP_011587019.1">
    <property type="nucleotide sequence ID" value="NC_008255.1"/>
</dbReference>
<dbReference type="AlphaFoldDB" id="A0A6N4SWJ1"/>
<accession>A0A6N4SWJ1</accession>